<dbReference type="InterPro" id="IPR003423">
    <property type="entry name" value="OMP_efflux"/>
</dbReference>
<dbReference type="AlphaFoldDB" id="A0A327L5B3"/>
<keyword evidence="5" id="KW-1185">Reference proteome</keyword>
<gene>
    <name evidence="4" type="ORF">CH341_17655</name>
</gene>
<dbReference type="SUPFAM" id="SSF56954">
    <property type="entry name" value="Outer membrane efflux proteins (OEP)"/>
    <property type="match status" value="1"/>
</dbReference>
<keyword evidence="2" id="KW-0449">Lipoprotein</keyword>
<dbReference type="GO" id="GO:0015562">
    <property type="term" value="F:efflux transmembrane transporter activity"/>
    <property type="evidence" value="ECO:0007669"/>
    <property type="project" value="InterPro"/>
</dbReference>
<comment type="similarity">
    <text evidence="1 2">Belongs to the outer membrane factor (OMF) (TC 1.B.17) family.</text>
</comment>
<dbReference type="InterPro" id="IPR010131">
    <property type="entry name" value="MdtP/NodT-like"/>
</dbReference>
<sequence>MQGWCPPVPILRRLGFRTELEATYLTLTANVVNAAFNDASLRAQIAATREIIRFQADQLRRVQRQFEVGAVSQSDVLSQQATLAQTEATLPPLQKQLAQGRNQLMAYLGRLPGEDRGEYVELRSLRLPPRLPLSLPSRLVRQRPDIRQAEATLHQAAATVGVNVANMLPQLTLTPNIGTASLTVADLFSPQSLTWMLVGTIQQTLLDGGQGYHAKEASVAKFEQDYALYQSTVITAFQNVADALRAIQYDASTLQAQAAAEKAALDSLKMAQQQFKVGAISYATVINAQQTFQNAVIARIRAQAMRFTDTVALFQSLGGGWWNRDDETALSVPRDGGWLQGPDGPATAATRDAPFSPLPVIPQTPDASTETVR</sequence>
<keyword evidence="2" id="KW-0564">Palmitate</keyword>
<feature type="region of interest" description="Disordered" evidence="3">
    <location>
        <begin position="332"/>
        <end position="373"/>
    </location>
</feature>
<dbReference type="Proteomes" id="UP000249130">
    <property type="component" value="Unassembled WGS sequence"/>
</dbReference>
<name>A0A327L5B3_9BRAD</name>
<evidence type="ECO:0000256" key="3">
    <source>
        <dbReference type="SAM" id="MobiDB-lite"/>
    </source>
</evidence>
<dbReference type="GO" id="GO:0005886">
    <property type="term" value="C:plasma membrane"/>
    <property type="evidence" value="ECO:0007669"/>
    <property type="project" value="UniProtKB-SubCell"/>
</dbReference>
<protein>
    <recommendedName>
        <fullName evidence="6">RND transporter</fullName>
    </recommendedName>
</protein>
<dbReference type="Gene3D" id="1.20.1600.10">
    <property type="entry name" value="Outer membrane efflux proteins (OEP)"/>
    <property type="match status" value="1"/>
</dbReference>
<evidence type="ECO:0000313" key="5">
    <source>
        <dbReference type="Proteomes" id="UP000249130"/>
    </source>
</evidence>
<proteinExistence type="inferred from homology"/>
<keyword evidence="2" id="KW-1134">Transmembrane beta strand</keyword>
<reference evidence="4 5" key="1">
    <citation type="submission" date="2017-07" db="EMBL/GenBank/DDBJ databases">
        <title>Draft Genome Sequences of Select Purple Nonsulfur Bacteria.</title>
        <authorList>
            <person name="Lasarre B."/>
            <person name="Mckinlay J.B."/>
        </authorList>
    </citation>
    <scope>NUCLEOTIDE SEQUENCE [LARGE SCALE GENOMIC DNA]</scope>
    <source>
        <strain evidence="4 5">DSM 5909</strain>
    </source>
</reference>
<organism evidence="4 5">
    <name type="scientific">Rhodoplanes roseus</name>
    <dbReference type="NCBI Taxonomy" id="29409"/>
    <lineage>
        <taxon>Bacteria</taxon>
        <taxon>Pseudomonadati</taxon>
        <taxon>Pseudomonadota</taxon>
        <taxon>Alphaproteobacteria</taxon>
        <taxon>Hyphomicrobiales</taxon>
        <taxon>Nitrobacteraceae</taxon>
        <taxon>Rhodoplanes</taxon>
    </lineage>
</organism>
<keyword evidence="2" id="KW-0472">Membrane</keyword>
<evidence type="ECO:0008006" key="6">
    <source>
        <dbReference type="Google" id="ProtNLM"/>
    </source>
</evidence>
<keyword evidence="2" id="KW-0812">Transmembrane</keyword>
<comment type="subcellular location">
    <subcellularLocation>
        <location evidence="2">Cell membrane</location>
        <topology evidence="2">Lipid-anchor</topology>
    </subcellularLocation>
</comment>
<comment type="caution">
    <text evidence="4">The sequence shown here is derived from an EMBL/GenBank/DDBJ whole genome shotgun (WGS) entry which is preliminary data.</text>
</comment>
<dbReference type="PANTHER" id="PTHR30203:SF33">
    <property type="entry name" value="BLR4455 PROTEIN"/>
    <property type="match status" value="1"/>
</dbReference>
<evidence type="ECO:0000256" key="1">
    <source>
        <dbReference type="ARBA" id="ARBA00007613"/>
    </source>
</evidence>
<dbReference type="Pfam" id="PF02321">
    <property type="entry name" value="OEP"/>
    <property type="match status" value="2"/>
</dbReference>
<dbReference type="PANTHER" id="PTHR30203">
    <property type="entry name" value="OUTER MEMBRANE CATION EFFLUX PROTEIN"/>
    <property type="match status" value="1"/>
</dbReference>
<accession>A0A327L5B3</accession>
<evidence type="ECO:0000256" key="2">
    <source>
        <dbReference type="RuleBase" id="RU362097"/>
    </source>
</evidence>
<evidence type="ECO:0000313" key="4">
    <source>
        <dbReference type="EMBL" id="RAI42818.1"/>
    </source>
</evidence>
<dbReference type="EMBL" id="NPEX01000125">
    <property type="protein sequence ID" value="RAI42818.1"/>
    <property type="molecule type" value="Genomic_DNA"/>
</dbReference>
<dbReference type="NCBIfam" id="TIGR01845">
    <property type="entry name" value="outer_NodT"/>
    <property type="match status" value="1"/>
</dbReference>